<dbReference type="Proteomes" id="UP000628448">
    <property type="component" value="Unassembled WGS sequence"/>
</dbReference>
<accession>A0A931GYT6</accession>
<organism evidence="2 3">
    <name type="scientific">Panacibacter microcysteis</name>
    <dbReference type="NCBI Taxonomy" id="2793269"/>
    <lineage>
        <taxon>Bacteria</taxon>
        <taxon>Pseudomonadati</taxon>
        <taxon>Bacteroidota</taxon>
        <taxon>Chitinophagia</taxon>
        <taxon>Chitinophagales</taxon>
        <taxon>Chitinophagaceae</taxon>
        <taxon>Panacibacter</taxon>
    </lineage>
</organism>
<keyword evidence="3" id="KW-1185">Reference proteome</keyword>
<proteinExistence type="predicted"/>
<feature type="transmembrane region" description="Helical" evidence="1">
    <location>
        <begin position="53"/>
        <end position="74"/>
    </location>
</feature>
<gene>
    <name evidence="2" type="ORF">I5907_15755</name>
</gene>
<feature type="transmembrane region" description="Helical" evidence="1">
    <location>
        <begin position="20"/>
        <end position="41"/>
    </location>
</feature>
<dbReference type="EMBL" id="JADWYR010000002">
    <property type="protein sequence ID" value="MBG9377697.1"/>
    <property type="molecule type" value="Genomic_DNA"/>
</dbReference>
<sequence length="180" mass="21535">MSYYELKEKVQKANTFDRYMWYVLFSFFSIFGIWLFYKLSFDIKKFQEHRTSSYMYFLCTSICAFSLYSIIYLIPNRYKVLSIYSELNIEQKQEIVKKVLENMKIPVYDNTATYYYYEYGKSLLSWGYNLHLAIDIHGFYLSIQGRTGNGRYGGGFIDLGGTEKQRRKIINQIKLFETAE</sequence>
<evidence type="ECO:0000256" key="1">
    <source>
        <dbReference type="SAM" id="Phobius"/>
    </source>
</evidence>
<dbReference type="RefSeq" id="WP_196991767.1">
    <property type="nucleotide sequence ID" value="NZ_JADWYR010000002.1"/>
</dbReference>
<evidence type="ECO:0000313" key="2">
    <source>
        <dbReference type="EMBL" id="MBG9377697.1"/>
    </source>
</evidence>
<evidence type="ECO:0000313" key="3">
    <source>
        <dbReference type="Proteomes" id="UP000628448"/>
    </source>
</evidence>
<keyword evidence="1" id="KW-0472">Membrane</keyword>
<name>A0A931GYT6_9BACT</name>
<comment type="caution">
    <text evidence="2">The sequence shown here is derived from an EMBL/GenBank/DDBJ whole genome shotgun (WGS) entry which is preliminary data.</text>
</comment>
<keyword evidence="1" id="KW-1133">Transmembrane helix</keyword>
<keyword evidence="1" id="KW-0812">Transmembrane</keyword>
<protein>
    <submittedName>
        <fullName evidence="2">Uncharacterized protein</fullName>
    </submittedName>
</protein>
<reference evidence="2" key="1">
    <citation type="submission" date="2020-11" db="EMBL/GenBank/DDBJ databases">
        <title>Bacterial whole genome sequence for Panacibacter sp. DH6.</title>
        <authorList>
            <person name="Le V."/>
            <person name="Ko S."/>
            <person name="Ahn C.-Y."/>
            <person name="Oh H.-M."/>
        </authorList>
    </citation>
    <scope>NUCLEOTIDE SEQUENCE</scope>
    <source>
        <strain evidence="2">DH6</strain>
    </source>
</reference>
<dbReference type="AlphaFoldDB" id="A0A931GYT6"/>